<gene>
    <name evidence="2" type="ORF">NP233_g7058</name>
</gene>
<proteinExistence type="predicted"/>
<reference evidence="2" key="1">
    <citation type="submission" date="2022-07" db="EMBL/GenBank/DDBJ databases">
        <title>Genome Sequence of Leucocoprinus birnbaumii.</title>
        <authorList>
            <person name="Buettner E."/>
        </authorList>
    </citation>
    <scope>NUCLEOTIDE SEQUENCE</scope>
    <source>
        <strain evidence="2">VT141</strain>
    </source>
</reference>
<protein>
    <recommendedName>
        <fullName evidence="4">F-box domain-containing protein</fullName>
    </recommendedName>
</protein>
<evidence type="ECO:0000313" key="2">
    <source>
        <dbReference type="EMBL" id="KAJ3566359.1"/>
    </source>
</evidence>
<organism evidence="2 3">
    <name type="scientific">Leucocoprinus birnbaumii</name>
    <dbReference type="NCBI Taxonomy" id="56174"/>
    <lineage>
        <taxon>Eukaryota</taxon>
        <taxon>Fungi</taxon>
        <taxon>Dikarya</taxon>
        <taxon>Basidiomycota</taxon>
        <taxon>Agaricomycotina</taxon>
        <taxon>Agaricomycetes</taxon>
        <taxon>Agaricomycetidae</taxon>
        <taxon>Agaricales</taxon>
        <taxon>Agaricineae</taxon>
        <taxon>Agaricaceae</taxon>
        <taxon>Leucocoprinus</taxon>
    </lineage>
</organism>
<evidence type="ECO:0000256" key="1">
    <source>
        <dbReference type="SAM" id="MobiDB-lite"/>
    </source>
</evidence>
<dbReference type="Proteomes" id="UP001213000">
    <property type="component" value="Unassembled WGS sequence"/>
</dbReference>
<comment type="caution">
    <text evidence="2">The sequence shown here is derived from an EMBL/GenBank/DDBJ whole genome shotgun (WGS) entry which is preliminary data.</text>
</comment>
<feature type="compositionally biased region" description="Polar residues" evidence="1">
    <location>
        <begin position="655"/>
        <end position="674"/>
    </location>
</feature>
<dbReference type="AlphaFoldDB" id="A0AAD5VPX8"/>
<evidence type="ECO:0008006" key="4">
    <source>
        <dbReference type="Google" id="ProtNLM"/>
    </source>
</evidence>
<feature type="region of interest" description="Disordered" evidence="1">
    <location>
        <begin position="653"/>
        <end position="674"/>
    </location>
</feature>
<feature type="region of interest" description="Disordered" evidence="1">
    <location>
        <begin position="1"/>
        <end position="63"/>
    </location>
</feature>
<dbReference type="EMBL" id="JANIEX010000494">
    <property type="protein sequence ID" value="KAJ3566359.1"/>
    <property type="molecule type" value="Genomic_DNA"/>
</dbReference>
<sequence length="947" mass="106036">MPGPGNNKKKRKNQNKNKKKLAAQSNVRPPTPPPSIPSPSPPSTEIPTPPPPQSTSRQSMIPNKKRNPITSLLELASQSYSPQLRNYSSQYSPQHEALLLEKPFIYDPGNGPRVRDTKAFLSSKFFAQPPAWDIPLCAEFAQDEVLEMIRTVLSEELALMLWYNKSRASSRICPACQRLYRLGDTLPEHMSNDSKPLTTEPLPPNPRQIREQEISGLCSPVCFILAAFNYPGAIQSAWGRMGDEMDEESWQLLNGPGDGTTHSDLSQGLGMLVKMTRLHDLGLAQLCFSDDEEDRWSSENGEEAFERAGNGERKVVVEAGVWLGSFHSRTHPSIPYAALANPLMSSLSPKSEITLVRQQIAQMEYEMGEALRQFHKDRSSLLARLNALQSSTGPLLPEILSYIFILASNDSRETYPGQKLVHSFGGVCRQWRNIALSTPILWSSLILSFGHKSEVTRERYDLVVLLQSHLERVQMAPLSLTVIFPARSTASDVPIPSRLFGETLSRLSTLLFQKENIHKVHTLRLVHPPFDWILSFPSLPNLTYLGIYEEETSPNRPQSPVPVALRSARPKTLPPALPLLKSPRLYRLEVRGLKGLQNYYDKSRLAWLTHISLSRAPIDLCITLLSQCVNLVQFEFSDPLSFSYGDLEMERPSSRRSSLTNSGLGASPTRKVNSSGAATSLALGLSSPARDRIILRRLQHFGWSHPHRHSSVESTGNDNIIQTFYKRLRFPNLTSFFWWSTRHTNPNFTSSELSVLHDADSDALHHLLPNLPTSLLLLKLHFATQWSKELVRFVCASVPTVQKLHLVGCDYVTMINFLSVLDSSEYEGPGTADVGGRSGGYGMMKGKPVHLPSVKTVIMDGIDSSPYNETDDGKSVDLEAEMADRIVTTLRNRCRDPTTTFTLEISKRGGDHGQGWSRCIREAHEVLREEGIEFRMRLDGRRSRLSG</sequence>
<accession>A0AAD5VPX8</accession>
<feature type="compositionally biased region" description="Basic residues" evidence="1">
    <location>
        <begin position="7"/>
        <end position="21"/>
    </location>
</feature>
<name>A0AAD5VPX8_9AGAR</name>
<feature type="compositionally biased region" description="Pro residues" evidence="1">
    <location>
        <begin position="29"/>
        <end position="53"/>
    </location>
</feature>
<evidence type="ECO:0000313" key="3">
    <source>
        <dbReference type="Proteomes" id="UP001213000"/>
    </source>
</evidence>
<keyword evidence="3" id="KW-1185">Reference proteome</keyword>